<evidence type="ECO:0000256" key="7">
    <source>
        <dbReference type="SAM" id="MobiDB-lite"/>
    </source>
</evidence>
<dbReference type="CDD" id="cd04163">
    <property type="entry name" value="Era"/>
    <property type="match status" value="1"/>
</dbReference>
<dbReference type="CDD" id="cd22534">
    <property type="entry name" value="KH-II_Era"/>
    <property type="match status" value="1"/>
</dbReference>
<dbReference type="Proteomes" id="UP000696485">
    <property type="component" value="Unassembled WGS sequence"/>
</dbReference>
<feature type="compositionally biased region" description="Polar residues" evidence="7">
    <location>
        <begin position="38"/>
        <end position="56"/>
    </location>
</feature>
<evidence type="ECO:0000313" key="9">
    <source>
        <dbReference type="EMBL" id="KAF9333813.1"/>
    </source>
</evidence>
<protein>
    <submittedName>
        <fullName evidence="9">Era Like 12S Mitochondrial RRNA Chaperone 1</fullName>
    </submittedName>
</protein>
<dbReference type="AlphaFoldDB" id="A0A9P5VND7"/>
<proteinExistence type="inferred from homology"/>
<feature type="region of interest" description="Disordered" evidence="7">
    <location>
        <begin position="38"/>
        <end position="66"/>
    </location>
</feature>
<evidence type="ECO:0000256" key="1">
    <source>
        <dbReference type="ARBA" id="ARBA00007921"/>
    </source>
</evidence>
<dbReference type="GO" id="GO:0005525">
    <property type="term" value="F:GTP binding"/>
    <property type="evidence" value="ECO:0007669"/>
    <property type="project" value="UniProtKB-KW"/>
</dbReference>
<dbReference type="InterPro" id="IPR005662">
    <property type="entry name" value="GTPase_Era-like"/>
</dbReference>
<evidence type="ECO:0000313" key="10">
    <source>
        <dbReference type="Proteomes" id="UP000696485"/>
    </source>
</evidence>
<keyword evidence="10" id="KW-1185">Reference proteome</keyword>
<dbReference type="PROSITE" id="PS50823">
    <property type="entry name" value="KH_TYPE_2"/>
    <property type="match status" value="1"/>
</dbReference>
<dbReference type="PANTHER" id="PTHR42698">
    <property type="entry name" value="GTPASE ERA"/>
    <property type="match status" value="1"/>
</dbReference>
<keyword evidence="4 6" id="KW-0342">GTP-binding</keyword>
<dbReference type="PRINTS" id="PR00326">
    <property type="entry name" value="GTP1OBG"/>
</dbReference>
<evidence type="ECO:0000256" key="6">
    <source>
        <dbReference type="RuleBase" id="RU003761"/>
    </source>
</evidence>
<feature type="domain" description="KH type-2" evidence="8">
    <location>
        <begin position="346"/>
        <end position="429"/>
    </location>
</feature>
<evidence type="ECO:0000256" key="2">
    <source>
        <dbReference type="ARBA" id="ARBA00022741"/>
    </source>
</evidence>
<dbReference type="HAMAP" id="MF_00367">
    <property type="entry name" value="GTPase_Era"/>
    <property type="match status" value="1"/>
</dbReference>
<dbReference type="InterPro" id="IPR009019">
    <property type="entry name" value="KH_sf_prok-type"/>
</dbReference>
<reference evidence="9" key="1">
    <citation type="journal article" date="2020" name="Fungal Divers.">
        <title>Resolving the Mortierellaceae phylogeny through synthesis of multi-gene phylogenetics and phylogenomics.</title>
        <authorList>
            <person name="Vandepol N."/>
            <person name="Liber J."/>
            <person name="Desiro A."/>
            <person name="Na H."/>
            <person name="Kennedy M."/>
            <person name="Barry K."/>
            <person name="Grigoriev I.V."/>
            <person name="Miller A.N."/>
            <person name="O'Donnell K."/>
            <person name="Stajich J.E."/>
            <person name="Bonito G."/>
        </authorList>
    </citation>
    <scope>NUCLEOTIDE SEQUENCE</scope>
    <source>
        <strain evidence="9">NVP1</strain>
    </source>
</reference>
<dbReference type="SUPFAM" id="SSF54814">
    <property type="entry name" value="Prokaryotic type KH domain (KH-domain type II)"/>
    <property type="match status" value="1"/>
</dbReference>
<evidence type="ECO:0000256" key="3">
    <source>
        <dbReference type="ARBA" id="ARBA00022884"/>
    </source>
</evidence>
<dbReference type="EMBL" id="JAAAUY010000181">
    <property type="protein sequence ID" value="KAF9333813.1"/>
    <property type="molecule type" value="Genomic_DNA"/>
</dbReference>
<dbReference type="InterPro" id="IPR027417">
    <property type="entry name" value="P-loop_NTPase"/>
</dbReference>
<dbReference type="Gene3D" id="3.30.300.20">
    <property type="match status" value="1"/>
</dbReference>
<comment type="caution">
    <text evidence="9">The sequence shown here is derived from an EMBL/GenBank/DDBJ whole genome shotgun (WGS) entry which is preliminary data.</text>
</comment>
<dbReference type="PANTHER" id="PTHR42698:SF1">
    <property type="entry name" value="GTPASE ERA, MITOCHONDRIAL"/>
    <property type="match status" value="1"/>
</dbReference>
<dbReference type="InterPro" id="IPR004044">
    <property type="entry name" value="KH_dom_type_2"/>
</dbReference>
<dbReference type="InterPro" id="IPR005225">
    <property type="entry name" value="Small_GTP-bd"/>
</dbReference>
<sequence length="434" mass="48653">MKRASAILRSTWSSLGAPMPSCTTLGSPALTTRIHLQRYSSKPSSNPRLTRPNNLPTPREADTPQSLEQLKLALQEKKKMLKEITDREATTASFASIEADLNPSPPAQPRHDRPDRSMPIFASPADMYVRLPKVVRNFEQPAYPEIAHIAIIGSPNAGKSTLVNDLVKSNVSIVSVRPHTTRGRIKAVLTQAEKQIVFYDTPGVVPEKNISRLNRELVTASWKAIDDANHLLLVMDCNKLLAHTLVTEEYIFKRLDQLENKIPATLVFNKMDLIKGQEGKIQEIAQKYCQQYPNIVKTIYTSAKAPKVGIQELRSHLLSLTQPGPWLYPAFQKSDQSDLDRVEDMIRSELYGLLKVPYNVTQKNVGWTELEDNVLRIDQNLIVDRPGLKKIIVGTNGSVIRDLTLSARQLIGTALQRRVMLNLQVKVKAKSKHA</sequence>
<dbReference type="InterPro" id="IPR030388">
    <property type="entry name" value="G_ERA_dom"/>
</dbReference>
<dbReference type="GO" id="GO:0043024">
    <property type="term" value="F:ribosomal small subunit binding"/>
    <property type="evidence" value="ECO:0007669"/>
    <property type="project" value="TreeGrafter"/>
</dbReference>
<dbReference type="InterPro" id="IPR006073">
    <property type="entry name" value="GTP-bd"/>
</dbReference>
<evidence type="ECO:0000256" key="4">
    <source>
        <dbReference type="ARBA" id="ARBA00023134"/>
    </source>
</evidence>
<keyword evidence="3 5" id="KW-0694">RNA-binding</keyword>
<dbReference type="NCBIfam" id="TIGR00231">
    <property type="entry name" value="small_GTP"/>
    <property type="match status" value="1"/>
</dbReference>
<organism evidence="9 10">
    <name type="scientific">Podila minutissima</name>
    <dbReference type="NCBI Taxonomy" id="64525"/>
    <lineage>
        <taxon>Eukaryota</taxon>
        <taxon>Fungi</taxon>
        <taxon>Fungi incertae sedis</taxon>
        <taxon>Mucoromycota</taxon>
        <taxon>Mortierellomycotina</taxon>
        <taxon>Mortierellomycetes</taxon>
        <taxon>Mortierellales</taxon>
        <taxon>Mortierellaceae</taxon>
        <taxon>Podila</taxon>
    </lineage>
</organism>
<evidence type="ECO:0000256" key="5">
    <source>
        <dbReference type="PROSITE-ProRule" id="PRU00118"/>
    </source>
</evidence>
<dbReference type="GO" id="GO:0019843">
    <property type="term" value="F:rRNA binding"/>
    <property type="evidence" value="ECO:0007669"/>
    <property type="project" value="TreeGrafter"/>
</dbReference>
<dbReference type="NCBIfam" id="TIGR00436">
    <property type="entry name" value="era"/>
    <property type="match status" value="1"/>
</dbReference>
<dbReference type="InterPro" id="IPR015946">
    <property type="entry name" value="KH_dom-like_a/b"/>
</dbReference>
<dbReference type="Pfam" id="PF07650">
    <property type="entry name" value="KH_2"/>
    <property type="match status" value="1"/>
</dbReference>
<gene>
    <name evidence="9" type="primary">ERAL1</name>
    <name evidence="9" type="ORF">BG006_003140</name>
</gene>
<dbReference type="GO" id="GO:0000028">
    <property type="term" value="P:ribosomal small subunit assembly"/>
    <property type="evidence" value="ECO:0007669"/>
    <property type="project" value="TreeGrafter"/>
</dbReference>
<comment type="similarity">
    <text evidence="1 6">Belongs to the TRAFAC class TrmE-Era-EngA-EngB-Septin-like GTPase superfamily. Era GTPase family.</text>
</comment>
<feature type="region of interest" description="Disordered" evidence="7">
    <location>
        <begin position="94"/>
        <end position="116"/>
    </location>
</feature>
<evidence type="ECO:0000259" key="8">
    <source>
        <dbReference type="PROSITE" id="PS50823"/>
    </source>
</evidence>
<keyword evidence="2 6" id="KW-0547">Nucleotide-binding</keyword>
<dbReference type="Gene3D" id="3.40.50.300">
    <property type="entry name" value="P-loop containing nucleotide triphosphate hydrolases"/>
    <property type="match status" value="1"/>
</dbReference>
<name>A0A9P5VND7_9FUNG</name>
<dbReference type="Pfam" id="PF01926">
    <property type="entry name" value="MMR_HSR1"/>
    <property type="match status" value="1"/>
</dbReference>
<dbReference type="SUPFAM" id="SSF52540">
    <property type="entry name" value="P-loop containing nucleoside triphosphate hydrolases"/>
    <property type="match status" value="1"/>
</dbReference>
<accession>A0A9P5VND7</accession>